<proteinExistence type="inferred from homology"/>
<feature type="domain" description="S1 motif" evidence="5">
    <location>
        <begin position="189"/>
        <end position="257"/>
    </location>
</feature>
<organism evidence="7 8">
    <name type="scientific">Selenomonas timonae</name>
    <dbReference type="NCBI Taxonomy" id="2754044"/>
    <lineage>
        <taxon>Bacteria</taxon>
        <taxon>Bacillati</taxon>
        <taxon>Bacillota</taxon>
        <taxon>Negativicutes</taxon>
        <taxon>Selenomonadales</taxon>
        <taxon>Selenomonadaceae</taxon>
        <taxon>Selenomonas</taxon>
    </lineage>
</organism>
<feature type="region of interest" description="Disordered" evidence="4">
    <location>
        <begin position="364"/>
        <end position="384"/>
    </location>
</feature>
<sequence length="384" mass="43018">MKELLEQEDMPDIQERTVVKGEVVQVSRDEAYIDIGYKQEIPVSKRELAVPAPDDARDVVKVGDVIDVYIKSLGGDNGGSLSKVEADKMAAWKVIEEIQEKGETVEAKIAKEVKGGLVAYVMGLRGFIPASQMELHFVKDLAVYVDQTVEAEIIEIDVQKRRLVLSRRKLLERDRAEKEEAVFSVIEPEQTVRGTVKRLVDYGAFIDIGGVDGLAHISDLAWHRVKHPSEVLEVGQELDVFVKSVDRDAKRISLSVKDTLPDPWVEKAEQYAEGDFIEGKIIKLTDFGAFMEIEPGFDGLIPMGELAEKRIERADEAVHTGDVVTVKVLRIDTKRKRISLSITKAKRDADAAEIKKYVDERQAEKAEASENTEGQVEAHLDWLK</sequence>
<evidence type="ECO:0000313" key="7">
    <source>
        <dbReference type="EMBL" id="QNH55508.1"/>
    </source>
</evidence>
<dbReference type="Gene3D" id="2.40.50.140">
    <property type="entry name" value="Nucleic acid-binding proteins"/>
    <property type="match status" value="4"/>
</dbReference>
<feature type="domain" description="TRAM" evidence="6">
    <location>
        <begin position="59"/>
        <end position="123"/>
    </location>
</feature>
<dbReference type="Pfam" id="PF00575">
    <property type="entry name" value="S1"/>
    <property type="match status" value="4"/>
</dbReference>
<dbReference type="PRINTS" id="PR00681">
    <property type="entry name" value="RIBOSOMALS1"/>
</dbReference>
<dbReference type="InterPro" id="IPR012340">
    <property type="entry name" value="NA-bd_OB-fold"/>
</dbReference>
<keyword evidence="3" id="KW-0687">Ribonucleoprotein</keyword>
<dbReference type="AlphaFoldDB" id="A0A7G7VN15"/>
<evidence type="ECO:0000259" key="6">
    <source>
        <dbReference type="PROSITE" id="PS50926"/>
    </source>
</evidence>
<dbReference type="KEGG" id="stim:H1B31_09535"/>
<name>A0A7G7VN15_9FIRM</name>
<dbReference type="PANTHER" id="PTHR10724">
    <property type="entry name" value="30S RIBOSOMAL PROTEIN S1"/>
    <property type="match status" value="1"/>
</dbReference>
<evidence type="ECO:0000256" key="2">
    <source>
        <dbReference type="ARBA" id="ARBA00022980"/>
    </source>
</evidence>
<keyword evidence="2 7" id="KW-0689">Ribosomal protein</keyword>
<evidence type="ECO:0000313" key="8">
    <source>
        <dbReference type="Proteomes" id="UP000515480"/>
    </source>
</evidence>
<dbReference type="SMART" id="SM00316">
    <property type="entry name" value="S1"/>
    <property type="match status" value="4"/>
</dbReference>
<keyword evidence="8" id="KW-1185">Reference proteome</keyword>
<dbReference type="RefSeq" id="WP_185981280.1">
    <property type="nucleotide sequence ID" value="NZ_CP060204.1"/>
</dbReference>
<accession>A0A7G7VN15</accession>
<comment type="similarity">
    <text evidence="1">Belongs to the bacterial ribosomal protein bS1 family.</text>
</comment>
<dbReference type="CDD" id="cd05688">
    <property type="entry name" value="S1_RPS1_repeat_ec3"/>
    <property type="match status" value="1"/>
</dbReference>
<dbReference type="GO" id="GO:0005737">
    <property type="term" value="C:cytoplasm"/>
    <property type="evidence" value="ECO:0007669"/>
    <property type="project" value="UniProtKB-ARBA"/>
</dbReference>
<evidence type="ECO:0000256" key="4">
    <source>
        <dbReference type="SAM" id="MobiDB-lite"/>
    </source>
</evidence>
<feature type="domain" description="S1 motif" evidence="5">
    <location>
        <begin position="274"/>
        <end position="343"/>
    </location>
</feature>
<evidence type="ECO:0000256" key="3">
    <source>
        <dbReference type="ARBA" id="ARBA00023274"/>
    </source>
</evidence>
<dbReference type="GO" id="GO:0003735">
    <property type="term" value="F:structural constituent of ribosome"/>
    <property type="evidence" value="ECO:0007669"/>
    <property type="project" value="TreeGrafter"/>
</dbReference>
<dbReference type="GO" id="GO:0005840">
    <property type="term" value="C:ribosome"/>
    <property type="evidence" value="ECO:0007669"/>
    <property type="project" value="UniProtKB-KW"/>
</dbReference>
<dbReference type="PROSITE" id="PS50926">
    <property type="entry name" value="TRAM"/>
    <property type="match status" value="1"/>
</dbReference>
<dbReference type="Proteomes" id="UP000515480">
    <property type="component" value="Chromosome"/>
</dbReference>
<dbReference type="InterPro" id="IPR002792">
    <property type="entry name" value="TRAM_dom"/>
</dbReference>
<protein>
    <submittedName>
        <fullName evidence="7">30S ribosomal protein S1</fullName>
    </submittedName>
</protein>
<dbReference type="GO" id="GO:0003729">
    <property type="term" value="F:mRNA binding"/>
    <property type="evidence" value="ECO:0007669"/>
    <property type="project" value="UniProtKB-ARBA"/>
</dbReference>
<dbReference type="InterPro" id="IPR003029">
    <property type="entry name" value="S1_domain"/>
</dbReference>
<dbReference type="FunFam" id="2.40.50.140:FF:000051">
    <property type="entry name" value="RNA-binding transcriptional accessory protein"/>
    <property type="match status" value="1"/>
</dbReference>
<dbReference type="PANTHER" id="PTHR10724:SF7">
    <property type="entry name" value="SMALL RIBOSOMAL SUBUNIT PROTEIN BS1C"/>
    <property type="match status" value="1"/>
</dbReference>
<dbReference type="GO" id="GO:0006412">
    <property type="term" value="P:translation"/>
    <property type="evidence" value="ECO:0007669"/>
    <property type="project" value="TreeGrafter"/>
</dbReference>
<dbReference type="InterPro" id="IPR035104">
    <property type="entry name" value="Ribosomal_protein_S1-like"/>
</dbReference>
<dbReference type="PROSITE" id="PS50126">
    <property type="entry name" value="S1"/>
    <property type="match status" value="3"/>
</dbReference>
<dbReference type="SUPFAM" id="SSF50249">
    <property type="entry name" value="Nucleic acid-binding proteins"/>
    <property type="match status" value="4"/>
</dbReference>
<evidence type="ECO:0000256" key="1">
    <source>
        <dbReference type="ARBA" id="ARBA00006767"/>
    </source>
</evidence>
<dbReference type="EMBL" id="CP060204">
    <property type="protein sequence ID" value="QNH55508.1"/>
    <property type="molecule type" value="Genomic_DNA"/>
</dbReference>
<evidence type="ECO:0000259" key="5">
    <source>
        <dbReference type="PROSITE" id="PS50126"/>
    </source>
</evidence>
<dbReference type="InterPro" id="IPR050437">
    <property type="entry name" value="Ribos_protein_bS1-like"/>
</dbReference>
<dbReference type="CDD" id="cd04465">
    <property type="entry name" value="S1_RPS1_repeat_ec2_hs2"/>
    <property type="match status" value="1"/>
</dbReference>
<feature type="domain" description="S1 motif" evidence="5">
    <location>
        <begin position="102"/>
        <end position="168"/>
    </location>
</feature>
<gene>
    <name evidence="7" type="primary">rpsA</name>
    <name evidence="7" type="ORF">H1B31_09535</name>
</gene>
<reference evidence="7 8" key="1">
    <citation type="submission" date="2020-07" db="EMBL/GenBank/DDBJ databases">
        <title>Complete genome and description of Selenomonas timonensis sp. nov., a new bacterium isolated from a gingivitis subject.</title>
        <authorList>
            <person name="Antezack A."/>
        </authorList>
    </citation>
    <scope>NUCLEOTIDE SEQUENCE [LARGE SCALE GENOMIC DNA]</scope>
    <source>
        <strain evidence="7 8">Marseille-Q3039</strain>
    </source>
</reference>
<dbReference type="NCBIfam" id="NF005208">
    <property type="entry name" value="PRK06676.1"/>
    <property type="match status" value="1"/>
</dbReference>